<proteinExistence type="predicted"/>
<feature type="compositionally biased region" description="Pro residues" evidence="1">
    <location>
        <begin position="1"/>
        <end position="11"/>
    </location>
</feature>
<evidence type="ECO:0000313" key="3">
    <source>
        <dbReference type="Proteomes" id="UP000018201"/>
    </source>
</evidence>
<gene>
    <name evidence="2" type="ORF">EPH_0029310</name>
</gene>
<keyword evidence="3" id="KW-1185">Reference proteome</keyword>
<protein>
    <submittedName>
        <fullName evidence="2">Uncharacterized protein</fullName>
    </submittedName>
</protein>
<reference evidence="2" key="2">
    <citation type="submission" date="2013-10" db="EMBL/GenBank/DDBJ databases">
        <authorList>
            <person name="Aslett M."/>
        </authorList>
    </citation>
    <scope>NUCLEOTIDE SEQUENCE [LARGE SCALE GENOMIC DNA]</scope>
    <source>
        <strain evidence="2">Houghton</strain>
    </source>
</reference>
<dbReference type="OrthoDB" id="349093at2759"/>
<organism evidence="2 3">
    <name type="scientific">Eimeria praecox</name>
    <dbReference type="NCBI Taxonomy" id="51316"/>
    <lineage>
        <taxon>Eukaryota</taxon>
        <taxon>Sar</taxon>
        <taxon>Alveolata</taxon>
        <taxon>Apicomplexa</taxon>
        <taxon>Conoidasida</taxon>
        <taxon>Coccidia</taxon>
        <taxon>Eucoccidiorida</taxon>
        <taxon>Eimeriorina</taxon>
        <taxon>Eimeriidae</taxon>
        <taxon>Eimeria</taxon>
    </lineage>
</organism>
<accession>U6G3K1</accession>
<evidence type="ECO:0000256" key="1">
    <source>
        <dbReference type="SAM" id="MobiDB-lite"/>
    </source>
</evidence>
<dbReference type="Proteomes" id="UP000018201">
    <property type="component" value="Unassembled WGS sequence"/>
</dbReference>
<sequence length="235" mass="23087">MGSPTGPPPTGAPQGPLQEEGAPHGCSQSPPLQREAFQGPPQGAPRGAPPKGPSQGLSEGAPQGAPQGLSEGAPQGPPEGAPPLVAPILNAAAAEELSRLPFSSVVVVTIALRAAAAAAGAAAAAEGAPQFKLSVPGFGYLVSPEEALEYGWGTMGALSTSRIFKERGPPEYDIITAFVRPPTTTAAAAAGTAAAAAAAEEQQQKAVVNMVCSHANRQAAAAAAAAAIQLESPAA</sequence>
<evidence type="ECO:0000313" key="2">
    <source>
        <dbReference type="EMBL" id="CDI73883.1"/>
    </source>
</evidence>
<dbReference type="AlphaFoldDB" id="U6G3K1"/>
<dbReference type="VEuPathDB" id="ToxoDB:EPH_0029310"/>
<name>U6G3K1_9EIME</name>
<feature type="region of interest" description="Disordered" evidence="1">
    <location>
        <begin position="1"/>
        <end position="83"/>
    </location>
</feature>
<dbReference type="EMBL" id="HG689090">
    <property type="protein sequence ID" value="CDI73883.1"/>
    <property type="molecule type" value="Genomic_DNA"/>
</dbReference>
<reference evidence="2" key="1">
    <citation type="submission" date="2013-10" db="EMBL/GenBank/DDBJ databases">
        <title>Genomic analysis of the causative agents of coccidiosis in chickens.</title>
        <authorList>
            <person name="Reid A.J."/>
            <person name="Blake D."/>
            <person name="Billington K."/>
            <person name="Browne H."/>
            <person name="Dunn M."/>
            <person name="Hung S."/>
            <person name="Kawahara F."/>
            <person name="Miranda-Saavedra D."/>
            <person name="Mourier T."/>
            <person name="Nagra H."/>
            <person name="Otto T.D."/>
            <person name="Rawlings N."/>
            <person name="Sanchez A."/>
            <person name="Sanders M."/>
            <person name="Subramaniam C."/>
            <person name="Tay Y."/>
            <person name="Dear P."/>
            <person name="Doerig C."/>
            <person name="Gruber A."/>
            <person name="Parkinson J."/>
            <person name="Shirley M."/>
            <person name="Wan K.L."/>
            <person name="Berriman M."/>
            <person name="Tomley F."/>
            <person name="Pain A."/>
        </authorList>
    </citation>
    <scope>NUCLEOTIDE SEQUENCE [LARGE SCALE GENOMIC DNA]</scope>
    <source>
        <strain evidence="2">Houghton</strain>
    </source>
</reference>
<dbReference type="Gene3D" id="3.90.660.20">
    <property type="entry name" value="Protoporphyrinogen oxidase, mitochondrial, domain 2"/>
    <property type="match status" value="1"/>
</dbReference>